<dbReference type="Proteomes" id="UP000049495">
    <property type="component" value="Unassembled WGS sequence"/>
</dbReference>
<dbReference type="RefSeq" id="WP_055319370.1">
    <property type="nucleotide sequence ID" value="NZ_CAWQCV010000117.1"/>
</dbReference>
<proteinExistence type="predicted"/>
<keyword evidence="1" id="KW-0378">Hydrolase</keyword>
<reference evidence="2" key="1">
    <citation type="submission" date="2014-06" db="EMBL/GenBank/DDBJ databases">
        <authorList>
            <person name="Le Roux Frederique"/>
        </authorList>
    </citation>
    <scope>NUCLEOTIDE SEQUENCE [LARGE SCALE GENOMIC DNA]</scope>
    <source>
        <strain evidence="2">J5-5</strain>
    </source>
</reference>
<sequence>MNTTTFTPENSVMLLIDHQVGTMGWVGSANLEEIKNNTVALARAAHVTKMPLILTSSMEDQAQGPLFDELINAVPEAYENRILRGGVVDSMKDENFAAAVKATGRKNIIIAGITTDVCVVYPAITAIAEGYNVQVVVDGSGSPTTLADETALRRMEKHGVTLTSTNQLIAELAQDWSTDHGSKLIQVLFEEIISKQH</sequence>
<accession>A0A822MZ33</accession>
<dbReference type="AlphaFoldDB" id="A0A822MZ33"/>
<organism evidence="1 2">
    <name type="scientific">Vibrio crassostreae</name>
    <dbReference type="NCBI Taxonomy" id="246167"/>
    <lineage>
        <taxon>Bacteria</taxon>
        <taxon>Pseudomonadati</taxon>
        <taxon>Pseudomonadota</taxon>
        <taxon>Gammaproteobacteria</taxon>
        <taxon>Vibrionales</taxon>
        <taxon>Vibrionaceae</taxon>
        <taxon>Vibrio</taxon>
    </lineage>
</organism>
<dbReference type="GO" id="GO:0016787">
    <property type="term" value="F:hydrolase activity"/>
    <property type="evidence" value="ECO:0007669"/>
    <property type="project" value="UniProtKB-KW"/>
</dbReference>
<evidence type="ECO:0000313" key="2">
    <source>
        <dbReference type="Proteomes" id="UP000049495"/>
    </source>
</evidence>
<comment type="caution">
    <text evidence="1">The sequence shown here is derived from an EMBL/GenBank/DDBJ whole genome shotgun (WGS) entry which is preliminary data.</text>
</comment>
<dbReference type="InterPro" id="IPR053152">
    <property type="entry name" value="Hydrolase_YcaC-like"/>
</dbReference>
<gene>
    <name evidence="1" type="ORF">VCR5J5_230194</name>
</gene>
<dbReference type="SUPFAM" id="SSF52499">
    <property type="entry name" value="Isochorismatase-like hydrolases"/>
    <property type="match status" value="1"/>
</dbReference>
<dbReference type="InterPro" id="IPR036380">
    <property type="entry name" value="Isochorismatase-like_sf"/>
</dbReference>
<dbReference type="PANTHER" id="PTHR43559:SF3">
    <property type="entry name" value="HYDROLASE YCAC-RELATED"/>
    <property type="match status" value="1"/>
</dbReference>
<protein>
    <submittedName>
        <fullName evidence="1">Isochorismatase hydrolase</fullName>
    </submittedName>
</protein>
<evidence type="ECO:0000313" key="1">
    <source>
        <dbReference type="EMBL" id="CDT28599.1"/>
    </source>
</evidence>
<name>A0A822MZ33_9VIBR</name>
<dbReference type="InterPro" id="IPR000868">
    <property type="entry name" value="Isochorismatase-like_dom"/>
</dbReference>
<dbReference type="EMBL" id="CCJV01000082">
    <property type="protein sequence ID" value="CDT28599.1"/>
    <property type="molecule type" value="Genomic_DNA"/>
</dbReference>
<dbReference type="PANTHER" id="PTHR43559">
    <property type="entry name" value="HYDROLASE YCAC-RELATED"/>
    <property type="match status" value="1"/>
</dbReference>
<dbReference type="Pfam" id="PF00857">
    <property type="entry name" value="Isochorismatase"/>
    <property type="match status" value="1"/>
</dbReference>
<dbReference type="Gene3D" id="3.40.50.850">
    <property type="entry name" value="Isochorismatase-like"/>
    <property type="match status" value="1"/>
</dbReference>